<keyword evidence="2" id="KW-0805">Transcription regulation</keyword>
<sequence>MATRDEIEELIARVKLRDREAFSTLYAETSAKLYGVCLRVLKNRAEADEALQDVYVRIWNKADAYSANGYSPMTWLITMARNIAIDKLRARKTPSSGIEEAADVASPGLTPEGEVIAASERQQIMDCLKELDADRAGAVRGAYLDGDSYKDLAERYGVPLNTMRTWLRRSLLNLRDCLTR</sequence>
<dbReference type="InterPro" id="IPR014284">
    <property type="entry name" value="RNA_pol_sigma-70_dom"/>
</dbReference>
<dbReference type="PANTHER" id="PTHR43133:SF62">
    <property type="entry name" value="RNA POLYMERASE SIGMA FACTOR SIGZ"/>
    <property type="match status" value="1"/>
</dbReference>
<dbReference type="NCBIfam" id="TIGR02937">
    <property type="entry name" value="sigma70-ECF"/>
    <property type="match status" value="1"/>
</dbReference>
<dbReference type="EMBL" id="JBHRTB010000010">
    <property type="protein sequence ID" value="MFC3142080.1"/>
    <property type="molecule type" value="Genomic_DNA"/>
</dbReference>
<evidence type="ECO:0000256" key="4">
    <source>
        <dbReference type="ARBA" id="ARBA00023163"/>
    </source>
</evidence>
<proteinExistence type="inferred from homology"/>
<feature type="domain" description="RNA polymerase sigma factor 70 region 4 type 2" evidence="6">
    <location>
        <begin position="121"/>
        <end position="173"/>
    </location>
</feature>
<evidence type="ECO:0000313" key="8">
    <source>
        <dbReference type="Proteomes" id="UP001595632"/>
    </source>
</evidence>
<keyword evidence="3" id="KW-0731">Sigma factor</keyword>
<dbReference type="Pfam" id="PF04542">
    <property type="entry name" value="Sigma70_r2"/>
    <property type="match status" value="1"/>
</dbReference>
<dbReference type="RefSeq" id="WP_275631679.1">
    <property type="nucleotide sequence ID" value="NZ_JARGYD010000002.1"/>
</dbReference>
<evidence type="ECO:0000259" key="5">
    <source>
        <dbReference type="Pfam" id="PF04542"/>
    </source>
</evidence>
<evidence type="ECO:0000259" key="6">
    <source>
        <dbReference type="Pfam" id="PF08281"/>
    </source>
</evidence>
<dbReference type="Gene3D" id="1.10.10.10">
    <property type="entry name" value="Winged helix-like DNA-binding domain superfamily/Winged helix DNA-binding domain"/>
    <property type="match status" value="1"/>
</dbReference>
<protein>
    <submittedName>
        <fullName evidence="7">Sigma-70 family RNA polymerase sigma factor</fullName>
    </submittedName>
</protein>
<evidence type="ECO:0000256" key="1">
    <source>
        <dbReference type="ARBA" id="ARBA00010641"/>
    </source>
</evidence>
<dbReference type="Gene3D" id="1.10.1740.10">
    <property type="match status" value="1"/>
</dbReference>
<evidence type="ECO:0000313" key="7">
    <source>
        <dbReference type="EMBL" id="MFC3142080.1"/>
    </source>
</evidence>
<dbReference type="InterPro" id="IPR007627">
    <property type="entry name" value="RNA_pol_sigma70_r2"/>
</dbReference>
<dbReference type="InterPro" id="IPR013324">
    <property type="entry name" value="RNA_pol_sigma_r3/r4-like"/>
</dbReference>
<dbReference type="InterPro" id="IPR013249">
    <property type="entry name" value="RNA_pol_sigma70_r4_t2"/>
</dbReference>
<accession>A0ABV7GKY6</accession>
<dbReference type="Proteomes" id="UP001595632">
    <property type="component" value="Unassembled WGS sequence"/>
</dbReference>
<dbReference type="SUPFAM" id="SSF88946">
    <property type="entry name" value="Sigma2 domain of RNA polymerase sigma factors"/>
    <property type="match status" value="1"/>
</dbReference>
<gene>
    <name evidence="7" type="ORF">ACFOGP_05135</name>
</gene>
<comment type="caution">
    <text evidence="7">The sequence shown here is derived from an EMBL/GenBank/DDBJ whole genome shotgun (WGS) entry which is preliminary data.</text>
</comment>
<dbReference type="Pfam" id="PF08281">
    <property type="entry name" value="Sigma70_r4_2"/>
    <property type="match status" value="1"/>
</dbReference>
<dbReference type="NCBIfam" id="NF009167">
    <property type="entry name" value="PRK12514.1"/>
    <property type="match status" value="1"/>
</dbReference>
<keyword evidence="4" id="KW-0804">Transcription</keyword>
<dbReference type="InterPro" id="IPR036388">
    <property type="entry name" value="WH-like_DNA-bd_sf"/>
</dbReference>
<reference evidence="8" key="1">
    <citation type="journal article" date="2019" name="Int. J. Syst. Evol. Microbiol.">
        <title>The Global Catalogue of Microorganisms (GCM) 10K type strain sequencing project: providing services to taxonomists for standard genome sequencing and annotation.</title>
        <authorList>
            <consortium name="The Broad Institute Genomics Platform"/>
            <consortium name="The Broad Institute Genome Sequencing Center for Infectious Disease"/>
            <person name="Wu L."/>
            <person name="Ma J."/>
        </authorList>
    </citation>
    <scope>NUCLEOTIDE SEQUENCE [LARGE SCALE GENOMIC DNA]</scope>
    <source>
        <strain evidence="8">KCTC 52366</strain>
    </source>
</reference>
<comment type="similarity">
    <text evidence="1">Belongs to the sigma-70 factor family. ECF subfamily.</text>
</comment>
<dbReference type="PANTHER" id="PTHR43133">
    <property type="entry name" value="RNA POLYMERASE ECF-TYPE SIGMA FACTO"/>
    <property type="match status" value="1"/>
</dbReference>
<name>A0ABV7GKY6_9RHOB</name>
<evidence type="ECO:0000256" key="3">
    <source>
        <dbReference type="ARBA" id="ARBA00023082"/>
    </source>
</evidence>
<dbReference type="InterPro" id="IPR013325">
    <property type="entry name" value="RNA_pol_sigma_r2"/>
</dbReference>
<dbReference type="InterPro" id="IPR039425">
    <property type="entry name" value="RNA_pol_sigma-70-like"/>
</dbReference>
<organism evidence="7 8">
    <name type="scientific">Psychromarinibacter halotolerans</name>
    <dbReference type="NCBI Taxonomy" id="1775175"/>
    <lineage>
        <taxon>Bacteria</taxon>
        <taxon>Pseudomonadati</taxon>
        <taxon>Pseudomonadota</taxon>
        <taxon>Alphaproteobacteria</taxon>
        <taxon>Rhodobacterales</taxon>
        <taxon>Paracoccaceae</taxon>
        <taxon>Psychromarinibacter</taxon>
    </lineage>
</organism>
<evidence type="ECO:0000256" key="2">
    <source>
        <dbReference type="ARBA" id="ARBA00023015"/>
    </source>
</evidence>
<keyword evidence="8" id="KW-1185">Reference proteome</keyword>
<feature type="domain" description="RNA polymerase sigma-70 region 2" evidence="5">
    <location>
        <begin position="25"/>
        <end position="92"/>
    </location>
</feature>
<dbReference type="SUPFAM" id="SSF88659">
    <property type="entry name" value="Sigma3 and sigma4 domains of RNA polymerase sigma factors"/>
    <property type="match status" value="1"/>
</dbReference>